<dbReference type="Proteomes" id="UP000299102">
    <property type="component" value="Unassembled WGS sequence"/>
</dbReference>
<comment type="caution">
    <text evidence="2">The sequence shown here is derived from an EMBL/GenBank/DDBJ whole genome shotgun (WGS) entry which is preliminary data.</text>
</comment>
<evidence type="ECO:0000256" key="1">
    <source>
        <dbReference type="SAM" id="MobiDB-lite"/>
    </source>
</evidence>
<gene>
    <name evidence="2" type="ORF">EVAR_43149_1</name>
</gene>
<evidence type="ECO:0000313" key="3">
    <source>
        <dbReference type="Proteomes" id="UP000299102"/>
    </source>
</evidence>
<feature type="non-terminal residue" evidence="2">
    <location>
        <position position="65"/>
    </location>
</feature>
<proteinExistence type="predicted"/>
<sequence length="65" mass="7114">MTRVALYSWDRVGACREFVSRRRPAPPALPSAAIPAATEPHYPRKDLSPSVTGADDATVFPNYNV</sequence>
<evidence type="ECO:0000313" key="2">
    <source>
        <dbReference type="EMBL" id="GBP65042.1"/>
    </source>
</evidence>
<accession>A0A4C1XPV6</accession>
<keyword evidence="3" id="KW-1185">Reference proteome</keyword>
<dbReference type="EMBL" id="BGZK01000917">
    <property type="protein sequence ID" value="GBP65042.1"/>
    <property type="molecule type" value="Genomic_DNA"/>
</dbReference>
<feature type="region of interest" description="Disordered" evidence="1">
    <location>
        <begin position="23"/>
        <end position="65"/>
    </location>
</feature>
<name>A0A4C1XPV6_EUMVA</name>
<reference evidence="2 3" key="1">
    <citation type="journal article" date="2019" name="Commun. Biol.">
        <title>The bagworm genome reveals a unique fibroin gene that provides high tensile strength.</title>
        <authorList>
            <person name="Kono N."/>
            <person name="Nakamura H."/>
            <person name="Ohtoshi R."/>
            <person name="Tomita M."/>
            <person name="Numata K."/>
            <person name="Arakawa K."/>
        </authorList>
    </citation>
    <scope>NUCLEOTIDE SEQUENCE [LARGE SCALE GENOMIC DNA]</scope>
</reference>
<protein>
    <submittedName>
        <fullName evidence="2">Uncharacterized protein</fullName>
    </submittedName>
</protein>
<organism evidence="2 3">
    <name type="scientific">Eumeta variegata</name>
    <name type="common">Bagworm moth</name>
    <name type="synonym">Eumeta japonica</name>
    <dbReference type="NCBI Taxonomy" id="151549"/>
    <lineage>
        <taxon>Eukaryota</taxon>
        <taxon>Metazoa</taxon>
        <taxon>Ecdysozoa</taxon>
        <taxon>Arthropoda</taxon>
        <taxon>Hexapoda</taxon>
        <taxon>Insecta</taxon>
        <taxon>Pterygota</taxon>
        <taxon>Neoptera</taxon>
        <taxon>Endopterygota</taxon>
        <taxon>Lepidoptera</taxon>
        <taxon>Glossata</taxon>
        <taxon>Ditrysia</taxon>
        <taxon>Tineoidea</taxon>
        <taxon>Psychidae</taxon>
        <taxon>Oiketicinae</taxon>
        <taxon>Eumeta</taxon>
    </lineage>
</organism>
<dbReference type="AlphaFoldDB" id="A0A4C1XPV6"/>